<dbReference type="AlphaFoldDB" id="A0A3N0XSD9"/>
<gene>
    <name evidence="1" type="ORF">DPX16_2366</name>
</gene>
<accession>A0A3N0XSD9</accession>
<reference evidence="1 2" key="1">
    <citation type="submission" date="2018-10" db="EMBL/GenBank/DDBJ databases">
        <title>Genome assembly for a Yunnan-Guizhou Plateau 3E fish, Anabarilius grahami (Regan), and its evolutionary and genetic applications.</title>
        <authorList>
            <person name="Jiang W."/>
        </authorList>
    </citation>
    <scope>NUCLEOTIDE SEQUENCE [LARGE SCALE GENOMIC DNA]</scope>
    <source>
        <strain evidence="1">AG-KIZ</strain>
        <tissue evidence="1">Muscle</tissue>
    </source>
</reference>
<keyword evidence="2" id="KW-1185">Reference proteome</keyword>
<proteinExistence type="predicted"/>
<evidence type="ECO:0000313" key="1">
    <source>
        <dbReference type="EMBL" id="ROJ30513.1"/>
    </source>
</evidence>
<protein>
    <submittedName>
        <fullName evidence="1">Uncharacterized protein</fullName>
    </submittedName>
</protein>
<name>A0A3N0XSD9_ANAGA</name>
<organism evidence="1 2">
    <name type="scientific">Anabarilius grahami</name>
    <name type="common">Kanglang fish</name>
    <name type="synonym">Barilius grahami</name>
    <dbReference type="NCBI Taxonomy" id="495550"/>
    <lineage>
        <taxon>Eukaryota</taxon>
        <taxon>Metazoa</taxon>
        <taxon>Chordata</taxon>
        <taxon>Craniata</taxon>
        <taxon>Vertebrata</taxon>
        <taxon>Euteleostomi</taxon>
        <taxon>Actinopterygii</taxon>
        <taxon>Neopterygii</taxon>
        <taxon>Teleostei</taxon>
        <taxon>Ostariophysi</taxon>
        <taxon>Cypriniformes</taxon>
        <taxon>Xenocyprididae</taxon>
        <taxon>Xenocypridinae</taxon>
        <taxon>Xenocypridinae incertae sedis</taxon>
        <taxon>Anabarilius</taxon>
    </lineage>
</organism>
<sequence>MGCLERGITPANKSSCWSIADDKSNRPGIAVTNLESIPVHVADNTQPIRHVESPSELVSLLGHLIILIGCSATATCWFGQAFHLTQAQNGRATRPSSVGLVCQGNFGHRRC</sequence>
<dbReference type="EMBL" id="RJVU01061998">
    <property type="protein sequence ID" value="ROJ30513.1"/>
    <property type="molecule type" value="Genomic_DNA"/>
</dbReference>
<dbReference type="Proteomes" id="UP000281406">
    <property type="component" value="Unassembled WGS sequence"/>
</dbReference>
<comment type="caution">
    <text evidence="1">The sequence shown here is derived from an EMBL/GenBank/DDBJ whole genome shotgun (WGS) entry which is preliminary data.</text>
</comment>
<dbReference type="OrthoDB" id="420264at2759"/>
<evidence type="ECO:0000313" key="2">
    <source>
        <dbReference type="Proteomes" id="UP000281406"/>
    </source>
</evidence>